<accession>A2F7Y8</accession>
<organism evidence="1 2">
    <name type="scientific">Trichomonas vaginalis (strain ATCC PRA-98 / G3)</name>
    <dbReference type="NCBI Taxonomy" id="412133"/>
    <lineage>
        <taxon>Eukaryota</taxon>
        <taxon>Metamonada</taxon>
        <taxon>Parabasalia</taxon>
        <taxon>Trichomonadida</taxon>
        <taxon>Trichomonadidae</taxon>
        <taxon>Trichomonas</taxon>
    </lineage>
</organism>
<dbReference type="AlphaFoldDB" id="A2F7Y8"/>
<evidence type="ECO:0008006" key="3">
    <source>
        <dbReference type="Google" id="ProtNLM"/>
    </source>
</evidence>
<dbReference type="SUPFAM" id="SSF54236">
    <property type="entry name" value="Ubiquitin-like"/>
    <property type="match status" value="1"/>
</dbReference>
<dbReference type="InParanoid" id="A2F7Y8"/>
<evidence type="ECO:0000313" key="2">
    <source>
        <dbReference type="Proteomes" id="UP000001542"/>
    </source>
</evidence>
<dbReference type="Proteomes" id="UP000001542">
    <property type="component" value="Unassembled WGS sequence"/>
</dbReference>
<dbReference type="KEGG" id="tva:4756785"/>
<protein>
    <recommendedName>
        <fullName evidence="3">Ubiquitin-like domain-containing protein</fullName>
    </recommendedName>
</protein>
<dbReference type="EMBL" id="DS113655">
    <property type="protein sequence ID" value="EAX98982.1"/>
    <property type="molecule type" value="Genomic_DNA"/>
</dbReference>
<reference evidence="1" key="1">
    <citation type="submission" date="2006-10" db="EMBL/GenBank/DDBJ databases">
        <authorList>
            <person name="Amadeo P."/>
            <person name="Zhao Q."/>
            <person name="Wortman J."/>
            <person name="Fraser-Liggett C."/>
            <person name="Carlton J."/>
        </authorList>
    </citation>
    <scope>NUCLEOTIDE SEQUENCE</scope>
    <source>
        <strain evidence="1">G3</strain>
    </source>
</reference>
<dbReference type="RefSeq" id="XP_001311912.1">
    <property type="nucleotide sequence ID" value="XM_001311911.1"/>
</dbReference>
<name>A2F7Y8_TRIV3</name>
<dbReference type="VEuPathDB" id="TrichDB:TVAG_431910"/>
<sequence>MSIGQTRTLYLKTLNNINGIRDVHVDPESNISSLRQYEGNDCIFLYKGMKLVDTLTFKFYSMTDGDIICTVYPTPKTIFANTISKYKLVKDMDLEKQKICELQYSRIEMKPDFYRKNQKQRVEYLENIDAPFKFNRILPLFTPPKPQTPCAAPLPKFWIQ</sequence>
<evidence type="ECO:0000313" key="1">
    <source>
        <dbReference type="EMBL" id="EAX98982.1"/>
    </source>
</evidence>
<dbReference type="VEuPathDB" id="TrichDB:TVAGG3_0671600"/>
<gene>
    <name evidence="1" type="ORF">TVAG_431910</name>
</gene>
<dbReference type="SMR" id="A2F7Y8"/>
<keyword evidence="2" id="KW-1185">Reference proteome</keyword>
<dbReference type="InterPro" id="IPR029071">
    <property type="entry name" value="Ubiquitin-like_domsf"/>
</dbReference>
<reference evidence="1" key="2">
    <citation type="journal article" date="2007" name="Science">
        <title>Draft genome sequence of the sexually transmitted pathogen Trichomonas vaginalis.</title>
        <authorList>
            <person name="Carlton J.M."/>
            <person name="Hirt R.P."/>
            <person name="Silva J.C."/>
            <person name="Delcher A.L."/>
            <person name="Schatz M."/>
            <person name="Zhao Q."/>
            <person name="Wortman J.R."/>
            <person name="Bidwell S.L."/>
            <person name="Alsmark U.C.M."/>
            <person name="Besteiro S."/>
            <person name="Sicheritz-Ponten T."/>
            <person name="Noel C.J."/>
            <person name="Dacks J.B."/>
            <person name="Foster P.G."/>
            <person name="Simillion C."/>
            <person name="Van de Peer Y."/>
            <person name="Miranda-Saavedra D."/>
            <person name="Barton G.J."/>
            <person name="Westrop G.D."/>
            <person name="Mueller S."/>
            <person name="Dessi D."/>
            <person name="Fiori P.L."/>
            <person name="Ren Q."/>
            <person name="Paulsen I."/>
            <person name="Zhang H."/>
            <person name="Bastida-Corcuera F.D."/>
            <person name="Simoes-Barbosa A."/>
            <person name="Brown M.T."/>
            <person name="Hayes R.D."/>
            <person name="Mukherjee M."/>
            <person name="Okumura C.Y."/>
            <person name="Schneider R."/>
            <person name="Smith A.J."/>
            <person name="Vanacova S."/>
            <person name="Villalvazo M."/>
            <person name="Haas B.J."/>
            <person name="Pertea M."/>
            <person name="Feldblyum T.V."/>
            <person name="Utterback T.R."/>
            <person name="Shu C.L."/>
            <person name="Osoegawa K."/>
            <person name="de Jong P.J."/>
            <person name="Hrdy I."/>
            <person name="Horvathova L."/>
            <person name="Zubacova Z."/>
            <person name="Dolezal P."/>
            <person name="Malik S.B."/>
            <person name="Logsdon J.M. Jr."/>
            <person name="Henze K."/>
            <person name="Gupta A."/>
            <person name="Wang C.C."/>
            <person name="Dunne R.L."/>
            <person name="Upcroft J.A."/>
            <person name="Upcroft P."/>
            <person name="White O."/>
            <person name="Salzberg S.L."/>
            <person name="Tang P."/>
            <person name="Chiu C.-H."/>
            <person name="Lee Y.-S."/>
            <person name="Embley T.M."/>
            <person name="Coombs G.H."/>
            <person name="Mottram J.C."/>
            <person name="Tachezy J."/>
            <person name="Fraser-Liggett C.M."/>
            <person name="Johnson P.J."/>
        </authorList>
    </citation>
    <scope>NUCLEOTIDE SEQUENCE [LARGE SCALE GENOMIC DNA]</scope>
    <source>
        <strain evidence="1">G3</strain>
    </source>
</reference>
<proteinExistence type="predicted"/>